<reference evidence="1" key="1">
    <citation type="journal article" date="2006" name="Nature">
        <title>Deciphering the evolution and metabolism of an anammox bacterium from a community genome.</title>
        <authorList>
            <person name="Strous M."/>
            <person name="Pelletier E."/>
            <person name="Mangenot S."/>
            <person name="Rattei T."/>
            <person name="Lehner A."/>
            <person name="Taylor M.W."/>
            <person name="Horn M."/>
            <person name="Daims H."/>
            <person name="Bartol-Mavel D."/>
            <person name="Wincker P."/>
            <person name="Barbe V."/>
            <person name="Fonknechten N."/>
            <person name="Vallenet D."/>
            <person name="Segurens B."/>
            <person name="Schenowitz-Truong C."/>
            <person name="Medigue C."/>
            <person name="Collingro A."/>
            <person name="Snel B."/>
            <person name="Dutilh B.E."/>
            <person name="OpDenCamp H.J.M."/>
            <person name="vanDerDrift C."/>
            <person name="Cirpus I."/>
            <person name="vanDePas-Schoonen K.T."/>
            <person name="Harhangi H.R."/>
            <person name="vanNiftrik L."/>
            <person name="Schmid M."/>
            <person name="Keltjens J."/>
            <person name="vanDeVossenberg J."/>
            <person name="Kartal B."/>
            <person name="Meier H."/>
            <person name="Frishman D."/>
            <person name="Huynen M.A."/>
            <person name="Mewes H."/>
            <person name="Weissenbach J."/>
            <person name="Jetten M.S.M."/>
            <person name="Wagner M."/>
            <person name="LePaslier D."/>
        </authorList>
    </citation>
    <scope>NUCLEOTIDE SEQUENCE</scope>
</reference>
<evidence type="ECO:0008006" key="6">
    <source>
        <dbReference type="Google" id="ProtNLM"/>
    </source>
</evidence>
<proteinExistence type="predicted"/>
<dbReference type="RefSeq" id="WP_099324378.1">
    <property type="nucleotide sequence ID" value="NZ_CP049055.1"/>
</dbReference>
<dbReference type="EMBL" id="LT934425">
    <property type="protein sequence ID" value="SOH03564.1"/>
    <property type="molecule type" value="Genomic_DNA"/>
</dbReference>
<gene>
    <name evidence="2" type="ORF">KsCSTR_14700</name>
    <name evidence="3" type="ORF">KSMBR1_1061</name>
    <name evidence="1" type="ORF">kuste3064</name>
</gene>
<keyword evidence="4" id="KW-1185">Reference proteome</keyword>
<reference evidence="1" key="2">
    <citation type="submission" date="2006-01" db="EMBL/GenBank/DDBJ databases">
        <authorList>
            <person name="Genoscope"/>
        </authorList>
    </citation>
    <scope>NUCLEOTIDE SEQUENCE</scope>
</reference>
<protein>
    <recommendedName>
        <fullName evidence="6">DUF3368 domain-containing protein</fullName>
    </recommendedName>
</protein>
<dbReference type="KEGG" id="kst:KSMBR1_1061"/>
<dbReference type="AlphaFoldDB" id="Q1Q1D8"/>
<reference evidence="4" key="3">
    <citation type="submission" date="2017-10" db="EMBL/GenBank/DDBJ databases">
        <authorList>
            <person name="Frank J."/>
        </authorList>
    </citation>
    <scope>NUCLEOTIDE SEQUENCE [LARGE SCALE GENOMIC DNA]</scope>
</reference>
<dbReference type="Pfam" id="PF11848">
    <property type="entry name" value="DUF3368"/>
    <property type="match status" value="1"/>
</dbReference>
<evidence type="ECO:0000313" key="1">
    <source>
        <dbReference type="EMBL" id="CAJ73820.1"/>
    </source>
</evidence>
<dbReference type="OrthoDB" id="9796404at2"/>
<evidence type="ECO:0000313" key="3">
    <source>
        <dbReference type="EMBL" id="SOH03564.1"/>
    </source>
</evidence>
<organism evidence="1">
    <name type="scientific">Kuenenia stuttgartiensis</name>
    <dbReference type="NCBI Taxonomy" id="174633"/>
    <lineage>
        <taxon>Bacteria</taxon>
        <taxon>Pseudomonadati</taxon>
        <taxon>Planctomycetota</taxon>
        <taxon>Candidatus Brocadiia</taxon>
        <taxon>Candidatus Brocadiales</taxon>
        <taxon>Candidatus Brocadiaceae</taxon>
        <taxon>Candidatus Kuenenia</taxon>
    </lineage>
</organism>
<reference evidence="2 5" key="5">
    <citation type="submission" date="2020-02" db="EMBL/GenBank/DDBJ databases">
        <title>Newly sequenced genome of strain CSTR1 showed variability in Candidatus Kuenenia stuttgartiensis genomes.</title>
        <authorList>
            <person name="Ding C."/>
            <person name="Adrian L."/>
        </authorList>
    </citation>
    <scope>NUCLEOTIDE SEQUENCE [LARGE SCALE GENOMIC DNA]</scope>
    <source>
        <strain evidence="2 5">CSTR1</strain>
    </source>
</reference>
<dbReference type="PANTHER" id="PTHR39550">
    <property type="entry name" value="SLL0658 PROTEIN"/>
    <property type="match status" value="1"/>
</dbReference>
<accession>Q1Q1D8</accession>
<dbReference type="InterPro" id="IPR021799">
    <property type="entry name" value="PIN-like_prokaryotic"/>
</dbReference>
<dbReference type="Proteomes" id="UP000501926">
    <property type="component" value="Chromosome"/>
</dbReference>
<sequence>MTSVKNIVVVNTSPIIYLSAINKTDLLKKLFGEIFIPGAVKQEIISGGKDTFGFLEIKNEPWIKTKTIENELAKKCLLTDIDDGEAEVIVLAEELKANIIVMDDRLGRKVVRLRGFRVIGTLRLLIAAKEKGIITEVKPLVEKLKEFGFWISADVYKDVLARSNEIT</sequence>
<evidence type="ECO:0000313" key="4">
    <source>
        <dbReference type="Proteomes" id="UP000221734"/>
    </source>
</evidence>
<dbReference type="PANTHER" id="PTHR39550:SF1">
    <property type="entry name" value="SLL0658 PROTEIN"/>
    <property type="match status" value="1"/>
</dbReference>
<dbReference type="EMBL" id="CT573071">
    <property type="protein sequence ID" value="CAJ73820.1"/>
    <property type="molecule type" value="Genomic_DNA"/>
</dbReference>
<dbReference type="EMBL" id="CP049055">
    <property type="protein sequence ID" value="QII10849.1"/>
    <property type="molecule type" value="Genomic_DNA"/>
</dbReference>
<name>Q1Q1D8_KUEST</name>
<evidence type="ECO:0000313" key="2">
    <source>
        <dbReference type="EMBL" id="QII10849.1"/>
    </source>
</evidence>
<reference evidence="3" key="4">
    <citation type="submission" date="2017-10" db="EMBL/GenBank/DDBJ databases">
        <authorList>
            <person name="Banno H."/>
            <person name="Chua N.-H."/>
        </authorList>
    </citation>
    <scope>NUCLEOTIDE SEQUENCE [LARGE SCALE GENOMIC DNA]</scope>
    <source>
        <strain evidence="3">Kuenenia_mbr1_ru-nijmegen</strain>
    </source>
</reference>
<evidence type="ECO:0000313" key="5">
    <source>
        <dbReference type="Proteomes" id="UP000501926"/>
    </source>
</evidence>
<dbReference type="Proteomes" id="UP000221734">
    <property type="component" value="Chromosome Kuenenia_stuttgartiensis_MBR1"/>
</dbReference>